<sequence>MEDSTNTKDSSSPVSLRRQYDGAADEATSTTSRSPSFCRDTQLSFLSDENASSYLISLEQEMKQEKERYPGASSWAPAEERLFEILFMRQDLPMLPTTWDVDLRGVPISDAIFQTSDEFPPIIYAHQKDFRATMALTRLIDLTARTRTTIQSGLRSKVSYLIKREIDKYLNWAAQDGDYLHLRIVPNTMTEVIDTTMPEDEITKYIQNRMGSLAKLQREFLREDRNPQFWNVLKPSIIASPMIKVEPDDASPSLNSWPMPIKRRLDAHLHVDEHSLETPSRVIKVEPGLEKLHLLPSPGSIDGKETTTPPTQLANPTPAASPPRSPSPPSSLDEPKTPSRHTYRRHPPVVYGLFIINTSVLLLTTDSAKGPDAYVSYQVQVDFQDEHQSVWNALTIAIAVCLARDELRTRAGDFEELPCLEDSDPDA</sequence>
<protein>
    <submittedName>
        <fullName evidence="1">Uncharacterized protein</fullName>
    </submittedName>
</protein>
<keyword evidence="2" id="KW-1185">Reference proteome</keyword>
<name>A0ACC1RM82_9HYPO</name>
<organism evidence="1 2">
    <name type="scientific">Fusarium decemcellulare</name>
    <dbReference type="NCBI Taxonomy" id="57161"/>
    <lineage>
        <taxon>Eukaryota</taxon>
        <taxon>Fungi</taxon>
        <taxon>Dikarya</taxon>
        <taxon>Ascomycota</taxon>
        <taxon>Pezizomycotina</taxon>
        <taxon>Sordariomycetes</taxon>
        <taxon>Hypocreomycetidae</taxon>
        <taxon>Hypocreales</taxon>
        <taxon>Nectriaceae</taxon>
        <taxon>Fusarium</taxon>
        <taxon>Fusarium decemcellulare species complex</taxon>
    </lineage>
</organism>
<evidence type="ECO:0000313" key="1">
    <source>
        <dbReference type="EMBL" id="KAJ3520978.1"/>
    </source>
</evidence>
<gene>
    <name evidence="1" type="ORF">NM208_g13495</name>
</gene>
<comment type="caution">
    <text evidence="1">The sequence shown here is derived from an EMBL/GenBank/DDBJ whole genome shotgun (WGS) entry which is preliminary data.</text>
</comment>
<reference evidence="1" key="1">
    <citation type="submission" date="2022-08" db="EMBL/GenBank/DDBJ databases">
        <title>Genome Sequence of Fusarium decemcellulare.</title>
        <authorList>
            <person name="Buettner E."/>
        </authorList>
    </citation>
    <scope>NUCLEOTIDE SEQUENCE</scope>
    <source>
        <strain evidence="1">Babe19</strain>
    </source>
</reference>
<evidence type="ECO:0000313" key="2">
    <source>
        <dbReference type="Proteomes" id="UP001148629"/>
    </source>
</evidence>
<dbReference type="Proteomes" id="UP001148629">
    <property type="component" value="Unassembled WGS sequence"/>
</dbReference>
<dbReference type="EMBL" id="JANRMS010002778">
    <property type="protein sequence ID" value="KAJ3520978.1"/>
    <property type="molecule type" value="Genomic_DNA"/>
</dbReference>
<proteinExistence type="predicted"/>
<accession>A0ACC1RM82</accession>